<evidence type="ECO:0000256" key="10">
    <source>
        <dbReference type="ARBA" id="ARBA00023002"/>
    </source>
</evidence>
<dbReference type="GO" id="GO:0016020">
    <property type="term" value="C:membrane"/>
    <property type="evidence" value="ECO:0007669"/>
    <property type="project" value="UniProtKB-SubCell"/>
</dbReference>
<dbReference type="AlphaFoldDB" id="W7T7A6"/>
<evidence type="ECO:0000256" key="11">
    <source>
        <dbReference type="ARBA" id="ARBA00023004"/>
    </source>
</evidence>
<keyword evidence="9" id="KW-1133">Transmembrane helix</keyword>
<name>W7T7A6_9STRA</name>
<dbReference type="GO" id="GO:0005739">
    <property type="term" value="C:mitochondrion"/>
    <property type="evidence" value="ECO:0007669"/>
    <property type="project" value="TreeGrafter"/>
</dbReference>
<feature type="region of interest" description="Disordered" evidence="13">
    <location>
        <begin position="78"/>
        <end position="109"/>
    </location>
</feature>
<dbReference type="Gene3D" id="1.20.1260.140">
    <property type="entry name" value="Alternative oxidase"/>
    <property type="match status" value="1"/>
</dbReference>
<comment type="cofactor">
    <cofactor evidence="1">
        <name>Fe cation</name>
        <dbReference type="ChEBI" id="CHEBI:24875"/>
    </cofactor>
</comment>
<comment type="subcellular location">
    <subcellularLocation>
        <location evidence="2">Membrane</location>
    </subcellularLocation>
</comment>
<evidence type="ECO:0000256" key="2">
    <source>
        <dbReference type="ARBA" id="ARBA00004370"/>
    </source>
</evidence>
<feature type="compositionally biased region" description="Basic and acidic residues" evidence="13">
    <location>
        <begin position="78"/>
        <end position="93"/>
    </location>
</feature>
<evidence type="ECO:0000256" key="5">
    <source>
        <dbReference type="ARBA" id="ARBA00022660"/>
    </source>
</evidence>
<evidence type="ECO:0000256" key="13">
    <source>
        <dbReference type="SAM" id="MobiDB-lite"/>
    </source>
</evidence>
<dbReference type="Proteomes" id="UP000019335">
    <property type="component" value="Unassembled WGS sequence"/>
</dbReference>
<keyword evidence="14" id="KW-0732">Signal</keyword>
<feature type="region of interest" description="Disordered" evidence="13">
    <location>
        <begin position="124"/>
        <end position="143"/>
    </location>
</feature>
<dbReference type="InterPro" id="IPR002680">
    <property type="entry name" value="AOX"/>
</dbReference>
<keyword evidence="8" id="KW-0249">Electron transport</keyword>
<keyword evidence="16" id="KW-1185">Reference proteome</keyword>
<sequence>MQEPKHAYRGTPLLISLLMFSMLGLSLAKGPKSVSPPGLPGFLHFPSSASSSLGALRSPGPSASLSKCPSIVEHREGVVSAAGKDEDSQERKPQGLKMKNNGGSTSKGRLHELPIFKSMAANQDGELQRDNSDSSEQAKVSAASSYVPGGRVPAVVAEANKAIVSSIKDALVAVYGDRHYARFHALETIARVPYFAYTSVLHLYETLGWRRRADLMKIHFAESWNELHHLLIMEELGGNAEWLDRLVAVHLAFFYYWMAIALYMASPETAYNLNEMVERHAYDTYDKFLETHEEELKALPPPQIAKEYYQTGDLYMFDEFHTNSPAERRRPKIESLYDVFVNIRNDEREHFMTMAVMQGHSGDAGIVSPNTLDPLNNPRRGKD</sequence>
<evidence type="ECO:0000256" key="3">
    <source>
        <dbReference type="ARBA" id="ARBA00008388"/>
    </source>
</evidence>
<comment type="caution">
    <text evidence="15">The sequence shown here is derived from an EMBL/GenBank/DDBJ whole genome shotgun (WGS) entry which is preliminary data.</text>
</comment>
<dbReference type="PANTHER" id="PTHR31803">
    <property type="entry name" value="ALTERNATIVE OXIDASE"/>
    <property type="match status" value="1"/>
</dbReference>
<keyword evidence="5" id="KW-0679">Respiratory chain</keyword>
<keyword evidence="6" id="KW-0812">Transmembrane</keyword>
<evidence type="ECO:0000256" key="6">
    <source>
        <dbReference type="ARBA" id="ARBA00022692"/>
    </source>
</evidence>
<dbReference type="Pfam" id="PF01786">
    <property type="entry name" value="AOX"/>
    <property type="match status" value="1"/>
</dbReference>
<accession>W7T7A6</accession>
<evidence type="ECO:0000256" key="8">
    <source>
        <dbReference type="ARBA" id="ARBA00022982"/>
    </source>
</evidence>
<evidence type="ECO:0000256" key="7">
    <source>
        <dbReference type="ARBA" id="ARBA00022723"/>
    </source>
</evidence>
<evidence type="ECO:0000256" key="12">
    <source>
        <dbReference type="ARBA" id="ARBA00023136"/>
    </source>
</evidence>
<evidence type="ECO:0000313" key="16">
    <source>
        <dbReference type="Proteomes" id="UP000019335"/>
    </source>
</evidence>
<evidence type="ECO:0000256" key="9">
    <source>
        <dbReference type="ARBA" id="ARBA00022989"/>
    </source>
</evidence>
<keyword evidence="7" id="KW-0479">Metal-binding</keyword>
<dbReference type="PANTHER" id="PTHR31803:SF10">
    <property type="entry name" value="UBIQUINOL OXIDASE 4, CHLOROPLASTIC_CHROMOPLASTIC"/>
    <property type="match status" value="1"/>
</dbReference>
<comment type="similarity">
    <text evidence="3">Belongs to the alternative oxidase family.</text>
</comment>
<keyword evidence="10" id="KW-0560">Oxidoreductase</keyword>
<keyword evidence="11" id="KW-0408">Iron</keyword>
<evidence type="ECO:0000313" key="15">
    <source>
        <dbReference type="EMBL" id="EWM22362.1"/>
    </source>
</evidence>
<evidence type="ECO:0000256" key="4">
    <source>
        <dbReference type="ARBA" id="ARBA00022448"/>
    </source>
</evidence>
<feature type="region of interest" description="Disordered" evidence="13">
    <location>
        <begin position="362"/>
        <end position="383"/>
    </location>
</feature>
<dbReference type="GO" id="GO:0046872">
    <property type="term" value="F:metal ion binding"/>
    <property type="evidence" value="ECO:0007669"/>
    <property type="project" value="UniProtKB-KW"/>
</dbReference>
<reference evidence="15 16" key="1">
    <citation type="journal article" date="2014" name="Mol. Plant">
        <title>Chromosome Scale Genome Assembly and Transcriptome Profiling of Nannochloropsis gaditana in Nitrogen Depletion.</title>
        <authorList>
            <person name="Corteggiani Carpinelli E."/>
            <person name="Telatin A."/>
            <person name="Vitulo N."/>
            <person name="Forcato C."/>
            <person name="D'Angelo M."/>
            <person name="Schiavon R."/>
            <person name="Vezzi A."/>
            <person name="Giacometti G.M."/>
            <person name="Morosinotto T."/>
            <person name="Valle G."/>
        </authorList>
    </citation>
    <scope>NUCLEOTIDE SEQUENCE [LARGE SCALE GENOMIC DNA]</scope>
    <source>
        <strain evidence="15 16">B-31</strain>
    </source>
</reference>
<keyword evidence="12" id="KW-0472">Membrane</keyword>
<dbReference type="EMBL" id="AZIL01002196">
    <property type="protein sequence ID" value="EWM22362.1"/>
    <property type="molecule type" value="Genomic_DNA"/>
</dbReference>
<dbReference type="GO" id="GO:0009916">
    <property type="term" value="F:alternative oxidase activity"/>
    <property type="evidence" value="ECO:0007669"/>
    <property type="project" value="InterPro"/>
</dbReference>
<dbReference type="GO" id="GO:0010230">
    <property type="term" value="P:alternative respiration"/>
    <property type="evidence" value="ECO:0007669"/>
    <property type="project" value="TreeGrafter"/>
</dbReference>
<evidence type="ECO:0000256" key="14">
    <source>
        <dbReference type="SAM" id="SignalP"/>
    </source>
</evidence>
<dbReference type="InterPro" id="IPR038659">
    <property type="entry name" value="AOX_sf"/>
</dbReference>
<organism evidence="15 16">
    <name type="scientific">Nannochloropsis gaditana</name>
    <dbReference type="NCBI Taxonomy" id="72520"/>
    <lineage>
        <taxon>Eukaryota</taxon>
        <taxon>Sar</taxon>
        <taxon>Stramenopiles</taxon>
        <taxon>Ochrophyta</taxon>
        <taxon>Eustigmatophyceae</taxon>
        <taxon>Eustigmatales</taxon>
        <taxon>Monodopsidaceae</taxon>
        <taxon>Nannochloropsis</taxon>
    </lineage>
</organism>
<proteinExistence type="inferred from homology"/>
<protein>
    <submittedName>
        <fullName evidence="15">Immutans protein</fullName>
    </submittedName>
</protein>
<keyword evidence="4" id="KW-0813">Transport</keyword>
<feature type="compositionally biased region" description="Polar residues" evidence="13">
    <location>
        <begin position="134"/>
        <end position="143"/>
    </location>
</feature>
<feature type="chain" id="PRO_5004903289" evidence="14">
    <location>
        <begin position="29"/>
        <end position="383"/>
    </location>
</feature>
<gene>
    <name evidence="15" type="primary">PTOX</name>
    <name evidence="15" type="ORF">Naga_100066g11</name>
</gene>
<feature type="signal peptide" evidence="14">
    <location>
        <begin position="1"/>
        <end position="28"/>
    </location>
</feature>
<dbReference type="OrthoDB" id="4493at2759"/>
<evidence type="ECO:0000256" key="1">
    <source>
        <dbReference type="ARBA" id="ARBA00001962"/>
    </source>
</evidence>